<sequence>MNKFYIQIGLFLLSIFTYANNETLATEPAPGTAAKPSRFATPEEIYEKNKDIECRGHDHTSVINIMNDAVKHLKYYATSKGGYEVYP</sequence>
<dbReference type="KEGG" id="pvv:PVVCY_1400200"/>
<dbReference type="GeneID" id="19959531"/>
<gene>
    <name evidence="2" type="ORF">PVVCY_1400200</name>
</gene>
<evidence type="ECO:0000313" key="2">
    <source>
        <dbReference type="EMBL" id="VEV58779.1"/>
    </source>
</evidence>
<proteinExistence type="predicted"/>
<protein>
    <submittedName>
        <fullName evidence="2">Fam-a protein</fullName>
    </submittedName>
</protein>
<dbReference type="RefSeq" id="XP_008623225.1">
    <property type="nucleotide sequence ID" value="XM_008625003.1"/>
</dbReference>
<evidence type="ECO:0000313" key="3">
    <source>
        <dbReference type="Proteomes" id="UP000290582"/>
    </source>
</evidence>
<organism evidence="2 3">
    <name type="scientific">Plasmodium vinckei vinckei</name>
    <dbReference type="NCBI Taxonomy" id="54757"/>
    <lineage>
        <taxon>Eukaryota</taxon>
        <taxon>Sar</taxon>
        <taxon>Alveolata</taxon>
        <taxon>Apicomplexa</taxon>
        <taxon>Aconoidasida</taxon>
        <taxon>Haemosporida</taxon>
        <taxon>Plasmodiidae</taxon>
        <taxon>Plasmodium</taxon>
        <taxon>Plasmodium (Vinckeia)</taxon>
    </lineage>
</organism>
<name>A0A449BZP1_PLAVN</name>
<feature type="signal peptide" evidence="1">
    <location>
        <begin position="1"/>
        <end position="21"/>
    </location>
</feature>
<dbReference type="VEuPathDB" id="PlasmoDB:PVVCY_1400200"/>
<accession>A0A449BZP1</accession>
<keyword evidence="1" id="KW-0732">Signal</keyword>
<feature type="chain" id="PRO_5019493897" evidence="1">
    <location>
        <begin position="22"/>
        <end position="87"/>
    </location>
</feature>
<dbReference type="Proteomes" id="UP000290582">
    <property type="component" value="Chromosome PVVCY_14"/>
</dbReference>
<dbReference type="EMBL" id="LR215070">
    <property type="protein sequence ID" value="VEV58779.1"/>
    <property type="molecule type" value="Genomic_DNA"/>
</dbReference>
<evidence type="ECO:0000256" key="1">
    <source>
        <dbReference type="SAM" id="SignalP"/>
    </source>
</evidence>
<reference evidence="2 3" key="1">
    <citation type="submission" date="2019-01" db="EMBL/GenBank/DDBJ databases">
        <authorList>
            <person name="Ramaprasad A."/>
        </authorList>
    </citation>
    <scope>NUCLEOTIDE SEQUENCE [LARGE SCALE GENOMIC DNA]</scope>
</reference>
<dbReference type="AlphaFoldDB" id="A0A449BZP1"/>